<dbReference type="InterPro" id="IPR037136">
    <property type="entry name" value="RNA3'_phos_cyclase_dom_sf"/>
</dbReference>
<dbReference type="GO" id="GO:0005634">
    <property type="term" value="C:nucleus"/>
    <property type="evidence" value="ECO:0007669"/>
    <property type="project" value="TreeGrafter"/>
</dbReference>
<dbReference type="Gene3D" id="3.30.360.20">
    <property type="entry name" value="RNA 3'-terminal phosphate cyclase, insert domain"/>
    <property type="match status" value="1"/>
</dbReference>
<dbReference type="GO" id="GO:0003963">
    <property type="term" value="F:RNA-3'-phosphate cyclase activity"/>
    <property type="evidence" value="ECO:0007669"/>
    <property type="project" value="TreeGrafter"/>
</dbReference>
<dbReference type="SUPFAM" id="SSF55205">
    <property type="entry name" value="EPT/RTPC-like"/>
    <property type="match status" value="1"/>
</dbReference>
<accession>R7QMG6</accession>
<feature type="region of interest" description="Disordered" evidence="1">
    <location>
        <begin position="1"/>
        <end position="72"/>
    </location>
</feature>
<sequence>MTCVENTYVQLITPPSTPSQRSKTPPASHPTTPFLPPHSLVFASPCPTPMSSPSRKRHKTMSSSASEPIPSEPVPSYVVPDLVIDGSSGEGGGQVLRLSLSLAAILSRHVRVTDIRGNRLVPGLQAQHVAAVNLVADVSNASLVDACEGSQAIELLTPRPRTDPAHLPFLAAVSTAGATALVLQAALPPALKFLPGGSTVAMRLTGGTTAMYAPPSDYVQKVLVPNLRLFGVDLRFDVVKHGFFPRGGGQIDVSFDKKGCQAVEGKDAVCVLNPIELTEKGTLLSIEGELVVSGYDYVVSGVVEEMALAAVKEITSQLGYVKVTAPFRRRHITIKEVSKTSTSGKCLCLTLFARFSNGSVMGSNVLWSEQQAAQRKDWAMLKKSRRMTYKDKLRFWRESVSSAATEAAKRLCDTIGTEAAVDEYMADQLVDPAGNEIGQ</sequence>
<dbReference type="RefSeq" id="XP_005718576.1">
    <property type="nucleotide sequence ID" value="XM_005718519.1"/>
</dbReference>
<dbReference type="Proteomes" id="UP000012073">
    <property type="component" value="Unassembled WGS sequence"/>
</dbReference>
<keyword evidence="4" id="KW-1185">Reference proteome</keyword>
<dbReference type="Gene3D" id="3.65.10.20">
    <property type="entry name" value="RNA 3'-terminal phosphate cyclase domain"/>
    <property type="match status" value="1"/>
</dbReference>
<gene>
    <name evidence="3" type="ORF">CHC_T00001058001</name>
</gene>
<dbReference type="EMBL" id="HG001951">
    <property type="protein sequence ID" value="CDF38671.1"/>
    <property type="molecule type" value="Genomic_DNA"/>
</dbReference>
<dbReference type="InterPro" id="IPR036553">
    <property type="entry name" value="RPTC_insert"/>
</dbReference>
<dbReference type="InterPro" id="IPR023797">
    <property type="entry name" value="RNA3'_phos_cyclase_dom"/>
</dbReference>
<dbReference type="PANTHER" id="PTHR11096">
    <property type="entry name" value="RNA 3' TERMINAL PHOSPHATE CYCLASE"/>
    <property type="match status" value="1"/>
</dbReference>
<protein>
    <recommendedName>
        <fullName evidence="2">RNA 3'-terminal phosphate cyclase domain-containing protein</fullName>
    </recommendedName>
</protein>
<dbReference type="PANTHER" id="PTHR11096:SF0">
    <property type="entry name" value="RNA 3'-TERMINAL PHOSPHATE CYCLASE"/>
    <property type="match status" value="1"/>
</dbReference>
<evidence type="ECO:0000313" key="4">
    <source>
        <dbReference type="Proteomes" id="UP000012073"/>
    </source>
</evidence>
<dbReference type="OrthoDB" id="25029at2759"/>
<dbReference type="AlphaFoldDB" id="R7QMG6"/>
<dbReference type="PROSITE" id="PS01287">
    <property type="entry name" value="RTC"/>
    <property type="match status" value="1"/>
</dbReference>
<dbReference type="Gramene" id="CDF38671">
    <property type="protein sequence ID" value="CDF38671"/>
    <property type="gene ID" value="CHC_T00001058001"/>
</dbReference>
<dbReference type="Pfam" id="PF01137">
    <property type="entry name" value="RTC"/>
    <property type="match status" value="1"/>
</dbReference>
<evidence type="ECO:0000256" key="1">
    <source>
        <dbReference type="SAM" id="MobiDB-lite"/>
    </source>
</evidence>
<feature type="domain" description="RNA 3'-terminal phosphate cyclase" evidence="2">
    <location>
        <begin position="89"/>
        <end position="430"/>
    </location>
</feature>
<dbReference type="GeneID" id="17326293"/>
<dbReference type="InterPro" id="IPR013792">
    <property type="entry name" value="RNA3'P_cycl/enolpyr_Trfase_a/b"/>
</dbReference>
<dbReference type="KEGG" id="ccp:CHC_T00001058001"/>
<organism evidence="3 4">
    <name type="scientific">Chondrus crispus</name>
    <name type="common">Carrageen Irish moss</name>
    <name type="synonym">Polymorpha crispa</name>
    <dbReference type="NCBI Taxonomy" id="2769"/>
    <lineage>
        <taxon>Eukaryota</taxon>
        <taxon>Rhodophyta</taxon>
        <taxon>Florideophyceae</taxon>
        <taxon>Rhodymeniophycidae</taxon>
        <taxon>Gigartinales</taxon>
        <taxon>Gigartinaceae</taxon>
        <taxon>Chondrus</taxon>
    </lineage>
</organism>
<dbReference type="InterPro" id="IPR000228">
    <property type="entry name" value="RNA3'_term_phos_cyc"/>
</dbReference>
<evidence type="ECO:0000313" key="3">
    <source>
        <dbReference type="EMBL" id="CDF38671.1"/>
    </source>
</evidence>
<reference evidence="4" key="1">
    <citation type="journal article" date="2013" name="Proc. Natl. Acad. Sci. U.S.A.">
        <title>Genome structure and metabolic features in the red seaweed Chondrus crispus shed light on evolution of the Archaeplastida.</title>
        <authorList>
            <person name="Collen J."/>
            <person name="Porcel B."/>
            <person name="Carre W."/>
            <person name="Ball S.G."/>
            <person name="Chaparro C."/>
            <person name="Tonon T."/>
            <person name="Barbeyron T."/>
            <person name="Michel G."/>
            <person name="Noel B."/>
            <person name="Valentin K."/>
            <person name="Elias M."/>
            <person name="Artiguenave F."/>
            <person name="Arun A."/>
            <person name="Aury J.M."/>
            <person name="Barbosa-Neto J.F."/>
            <person name="Bothwell J.H."/>
            <person name="Bouget F.Y."/>
            <person name="Brillet L."/>
            <person name="Cabello-Hurtado F."/>
            <person name="Capella-Gutierrez S."/>
            <person name="Charrier B."/>
            <person name="Cladiere L."/>
            <person name="Cock J.M."/>
            <person name="Coelho S.M."/>
            <person name="Colleoni C."/>
            <person name="Czjzek M."/>
            <person name="Da Silva C."/>
            <person name="Delage L."/>
            <person name="Denoeud F."/>
            <person name="Deschamps P."/>
            <person name="Dittami S.M."/>
            <person name="Gabaldon T."/>
            <person name="Gachon C.M."/>
            <person name="Groisillier A."/>
            <person name="Herve C."/>
            <person name="Jabbari K."/>
            <person name="Katinka M."/>
            <person name="Kloareg B."/>
            <person name="Kowalczyk N."/>
            <person name="Labadie K."/>
            <person name="Leblanc C."/>
            <person name="Lopez P.J."/>
            <person name="McLachlan D.H."/>
            <person name="Meslet-Cladiere L."/>
            <person name="Moustafa A."/>
            <person name="Nehr Z."/>
            <person name="Nyvall Collen P."/>
            <person name="Panaud O."/>
            <person name="Partensky F."/>
            <person name="Poulain J."/>
            <person name="Rensing S.A."/>
            <person name="Rousvoal S."/>
            <person name="Samson G."/>
            <person name="Symeonidi A."/>
            <person name="Weissenbach J."/>
            <person name="Zambounis A."/>
            <person name="Wincker P."/>
            <person name="Boyen C."/>
        </authorList>
    </citation>
    <scope>NUCLEOTIDE SEQUENCE [LARGE SCALE GENOMIC DNA]</scope>
    <source>
        <strain evidence="4">cv. Stackhouse</strain>
    </source>
</reference>
<feature type="compositionally biased region" description="Polar residues" evidence="1">
    <location>
        <begin position="1"/>
        <end position="31"/>
    </location>
</feature>
<proteinExistence type="predicted"/>
<dbReference type="STRING" id="2769.R7QMG6"/>
<evidence type="ECO:0000259" key="2">
    <source>
        <dbReference type="Pfam" id="PF01137"/>
    </source>
</evidence>
<dbReference type="InterPro" id="IPR020719">
    <property type="entry name" value="RNA3'_term_phos_cycl-like_CS"/>
</dbReference>
<dbReference type="GO" id="GO:0006396">
    <property type="term" value="P:RNA processing"/>
    <property type="evidence" value="ECO:0007669"/>
    <property type="project" value="InterPro"/>
</dbReference>
<name>R7QMG6_CHOCR</name>
<feature type="compositionally biased region" description="Low complexity" evidence="1">
    <location>
        <begin position="62"/>
        <end position="72"/>
    </location>
</feature>